<organism evidence="1 2">
    <name type="scientific">Ruminobacter amylophilus</name>
    <dbReference type="NCBI Taxonomy" id="867"/>
    <lineage>
        <taxon>Bacteria</taxon>
        <taxon>Pseudomonadati</taxon>
        <taxon>Pseudomonadota</taxon>
        <taxon>Gammaproteobacteria</taxon>
        <taxon>Aeromonadales</taxon>
        <taxon>Succinivibrionaceae</taxon>
        <taxon>Ruminobacter</taxon>
    </lineage>
</organism>
<dbReference type="Proteomes" id="UP000243745">
    <property type="component" value="Unassembled WGS sequence"/>
</dbReference>
<name>A0A662ZIR0_9GAMM</name>
<proteinExistence type="predicted"/>
<dbReference type="EMBL" id="FOXF01000018">
    <property type="protein sequence ID" value="SFP37359.1"/>
    <property type="molecule type" value="Genomic_DNA"/>
</dbReference>
<sequence length="107" mass="12179">MKKRKIEDFMRCGAKMRVLKSLFVGTMVDAYPLLSPNDRAKMRSMEGKLREICSRLEGCMFRNVPGLSDDYLDVFYGAPDISNRSPVDAKVVEMAKEMVDEMFGKAD</sequence>
<protein>
    <submittedName>
        <fullName evidence="1">Uncharacterized protein</fullName>
    </submittedName>
</protein>
<evidence type="ECO:0000313" key="2">
    <source>
        <dbReference type="Proteomes" id="UP000243745"/>
    </source>
</evidence>
<dbReference type="AlphaFoldDB" id="A0A662ZIR0"/>
<gene>
    <name evidence="1" type="ORF">SAMN02910344_01221</name>
</gene>
<accession>A0A662ZIR0</accession>
<keyword evidence="2" id="KW-1185">Reference proteome</keyword>
<dbReference type="OrthoDB" id="3035299at2"/>
<dbReference type="RefSeq" id="WP_093141932.1">
    <property type="nucleotide sequence ID" value="NZ_FOXF01000018.1"/>
</dbReference>
<reference evidence="1 2" key="1">
    <citation type="submission" date="2016-10" db="EMBL/GenBank/DDBJ databases">
        <authorList>
            <person name="Varghese N."/>
            <person name="Submissions S."/>
        </authorList>
    </citation>
    <scope>NUCLEOTIDE SEQUENCE [LARGE SCALE GENOMIC DNA]</scope>
    <source>
        <strain evidence="1 2">DSM 1361</strain>
    </source>
</reference>
<evidence type="ECO:0000313" key="1">
    <source>
        <dbReference type="EMBL" id="SFP37359.1"/>
    </source>
</evidence>